<dbReference type="AlphaFoldDB" id="A0A0F9Q9Y3"/>
<feature type="domain" description="HNH nuclease" evidence="1">
    <location>
        <begin position="148"/>
        <end position="199"/>
    </location>
</feature>
<dbReference type="GO" id="GO:0003676">
    <property type="term" value="F:nucleic acid binding"/>
    <property type="evidence" value="ECO:0007669"/>
    <property type="project" value="InterPro"/>
</dbReference>
<proteinExistence type="predicted"/>
<dbReference type="CDD" id="cd00085">
    <property type="entry name" value="HNHc"/>
    <property type="match status" value="1"/>
</dbReference>
<dbReference type="InterPro" id="IPR048793">
    <property type="entry name" value="CapR_dom"/>
</dbReference>
<dbReference type="GO" id="GO:0004519">
    <property type="term" value="F:endonuclease activity"/>
    <property type="evidence" value="ECO:0007669"/>
    <property type="project" value="InterPro"/>
</dbReference>
<dbReference type="SMART" id="SM00507">
    <property type="entry name" value="HNHc"/>
    <property type="match status" value="1"/>
</dbReference>
<organism evidence="2">
    <name type="scientific">marine sediment metagenome</name>
    <dbReference type="NCBI Taxonomy" id="412755"/>
    <lineage>
        <taxon>unclassified sequences</taxon>
        <taxon>metagenomes</taxon>
        <taxon>ecological metagenomes</taxon>
    </lineage>
</organism>
<evidence type="ECO:0000259" key="1">
    <source>
        <dbReference type="SMART" id="SM00507"/>
    </source>
</evidence>
<comment type="caution">
    <text evidence="2">The sequence shown here is derived from an EMBL/GenBank/DDBJ whole genome shotgun (WGS) entry which is preliminary data.</text>
</comment>
<protein>
    <recommendedName>
        <fullName evidence="1">HNH nuclease domain-containing protein</fullName>
    </recommendedName>
</protein>
<dbReference type="InterPro" id="IPR002711">
    <property type="entry name" value="HNH"/>
</dbReference>
<sequence length="223" mass="26817">MRKLTYEFVKSEMEKEGYTLLTDKYIGAFQKLKYICSKGHGHDINWNNFKNGYRCPYCAGQVKPDIEFIRKEFEKEGYVLLTNEYIDNKQKLDCICLFGHDYRISWNKWLMGRRCWVCSYIKRSGVDNSNWKGGISCEPYCDIWIDKEYKESIKERDDYTCQNPYCWGTSKRLTIHHVNYVKKNCDPNNLITLCNSCNSRANTNRKYWQRLYDQSIQRRNYYG</sequence>
<gene>
    <name evidence="2" type="ORF">LCGC14_1041070</name>
</gene>
<dbReference type="Gene3D" id="1.10.30.50">
    <property type="match status" value="1"/>
</dbReference>
<name>A0A0F9Q9Y3_9ZZZZ</name>
<dbReference type="EMBL" id="LAZR01004286">
    <property type="protein sequence ID" value="KKN10001.1"/>
    <property type="molecule type" value="Genomic_DNA"/>
</dbReference>
<evidence type="ECO:0000313" key="2">
    <source>
        <dbReference type="EMBL" id="KKN10001.1"/>
    </source>
</evidence>
<accession>A0A0F9Q9Y3</accession>
<dbReference type="GO" id="GO:0008270">
    <property type="term" value="F:zinc ion binding"/>
    <property type="evidence" value="ECO:0007669"/>
    <property type="project" value="InterPro"/>
</dbReference>
<reference evidence="2" key="1">
    <citation type="journal article" date="2015" name="Nature">
        <title>Complex archaea that bridge the gap between prokaryotes and eukaryotes.</title>
        <authorList>
            <person name="Spang A."/>
            <person name="Saw J.H."/>
            <person name="Jorgensen S.L."/>
            <person name="Zaremba-Niedzwiedzka K."/>
            <person name="Martijn J."/>
            <person name="Lind A.E."/>
            <person name="van Eijk R."/>
            <person name="Schleper C."/>
            <person name="Guy L."/>
            <person name="Ettema T.J."/>
        </authorList>
    </citation>
    <scope>NUCLEOTIDE SEQUENCE</scope>
</reference>
<dbReference type="Pfam" id="PF01844">
    <property type="entry name" value="HNH"/>
    <property type="match status" value="1"/>
</dbReference>
<dbReference type="Pfam" id="PF21817">
    <property type="entry name" value="CapR"/>
    <property type="match status" value="1"/>
</dbReference>
<dbReference type="InterPro" id="IPR003615">
    <property type="entry name" value="HNH_nuc"/>
</dbReference>